<keyword evidence="4" id="KW-1185">Reference proteome</keyword>
<organism evidence="3 4">
    <name type="scientific">Besnoitia besnoiti</name>
    <name type="common">Apicomplexan protozoan</name>
    <dbReference type="NCBI Taxonomy" id="94643"/>
    <lineage>
        <taxon>Eukaryota</taxon>
        <taxon>Sar</taxon>
        <taxon>Alveolata</taxon>
        <taxon>Apicomplexa</taxon>
        <taxon>Conoidasida</taxon>
        <taxon>Coccidia</taxon>
        <taxon>Eucoccidiorida</taxon>
        <taxon>Eimeriorina</taxon>
        <taxon>Sarcocystidae</taxon>
        <taxon>Besnoitia</taxon>
    </lineage>
</organism>
<dbReference type="EMBL" id="NWUJ01000003">
    <property type="protein sequence ID" value="PFH36735.1"/>
    <property type="molecule type" value="Genomic_DNA"/>
</dbReference>
<evidence type="ECO:0000256" key="2">
    <source>
        <dbReference type="SAM" id="SignalP"/>
    </source>
</evidence>
<dbReference type="KEGG" id="bbes:BESB_049270"/>
<evidence type="ECO:0000313" key="3">
    <source>
        <dbReference type="EMBL" id="PFH36735.1"/>
    </source>
</evidence>
<reference evidence="3 4" key="1">
    <citation type="submission" date="2017-09" db="EMBL/GenBank/DDBJ databases">
        <title>Genome sequencing of Besnoitia besnoiti strain Bb-Ger1.</title>
        <authorList>
            <person name="Schares G."/>
            <person name="Venepally P."/>
            <person name="Lorenzi H.A."/>
        </authorList>
    </citation>
    <scope>NUCLEOTIDE SEQUENCE [LARGE SCALE GENOMIC DNA]</scope>
    <source>
        <strain evidence="3 4">Bb-Ger1</strain>
    </source>
</reference>
<feature type="signal peptide" evidence="2">
    <location>
        <begin position="1"/>
        <end position="21"/>
    </location>
</feature>
<dbReference type="STRING" id="94643.A0A2A9MFG7"/>
<evidence type="ECO:0000313" key="4">
    <source>
        <dbReference type="Proteomes" id="UP000224006"/>
    </source>
</evidence>
<dbReference type="Proteomes" id="UP000224006">
    <property type="component" value="Chromosome III"/>
</dbReference>
<dbReference type="GeneID" id="40309857"/>
<proteinExistence type="predicted"/>
<dbReference type="RefSeq" id="XP_029220744.1">
    <property type="nucleotide sequence ID" value="XM_029363378.1"/>
</dbReference>
<gene>
    <name evidence="3" type="ORF">BESB_049270</name>
</gene>
<feature type="compositionally biased region" description="Basic and acidic residues" evidence="1">
    <location>
        <begin position="213"/>
        <end position="223"/>
    </location>
</feature>
<dbReference type="VEuPathDB" id="ToxoDB:BESB_049270"/>
<protein>
    <submittedName>
        <fullName evidence="3">Toxoplasma gondii family A protein</fullName>
    </submittedName>
</protein>
<name>A0A2A9MFG7_BESBE</name>
<feature type="chain" id="PRO_5013196758" evidence="2">
    <location>
        <begin position="22"/>
        <end position="394"/>
    </location>
</feature>
<evidence type="ECO:0000256" key="1">
    <source>
        <dbReference type="SAM" id="MobiDB-lite"/>
    </source>
</evidence>
<sequence>MAPLRALSSALLFGAVLHCSATDTGEPTVEPESIITIPEKGLQVDEHKIVWLGPSKSLRVVDSTNAAVFMPQSTVSPSVEPSSEHMNAVAYMFENGACDFTKTVEYKKLFSDYGKALWDRSPPSKEATAEEVSHSPVANYTFTNPPAEVLRELVSFCVRFVVTPGSSSSSGSSEKPDEELRPPSSGVPGDSVEQGNGVPGEPASPGGPNDESPENKEESENPHKPPNPGVSGEVGENNTEDGEHHATAPAATTAAPPGDRAEVSPPKLPPQLPPKEPLPQHMDNGAKGDGAVGVAGPGALGGQPIVGEQDSQVSSPVGRPREGGAVDQAAAERVPVRNPLDDEGKNGARLRALSETAEKAEKYLTVVVHSASLSVSSWSAGGLLLIAAVLFLTY</sequence>
<feature type="region of interest" description="Disordered" evidence="1">
    <location>
        <begin position="164"/>
        <end position="345"/>
    </location>
</feature>
<feature type="compositionally biased region" description="Low complexity" evidence="1">
    <location>
        <begin position="247"/>
        <end position="257"/>
    </location>
</feature>
<feature type="compositionally biased region" description="Pro residues" evidence="1">
    <location>
        <begin position="266"/>
        <end position="277"/>
    </location>
</feature>
<accession>A0A2A9MFG7</accession>
<comment type="caution">
    <text evidence="3">The sequence shown here is derived from an EMBL/GenBank/DDBJ whole genome shotgun (WGS) entry which is preliminary data.</text>
</comment>
<dbReference type="AlphaFoldDB" id="A0A2A9MFG7"/>
<keyword evidence="2" id="KW-0732">Signal</keyword>
<feature type="compositionally biased region" description="Gly residues" evidence="1">
    <location>
        <begin position="287"/>
        <end position="301"/>
    </location>
</feature>